<dbReference type="Proteomes" id="UP000887013">
    <property type="component" value="Unassembled WGS sequence"/>
</dbReference>
<sequence>MVETLELLLKLQGIDEAQLIAISFPSFSGRWLDSVSLFGTLTLLKEYLHAFTEWEGQCVYASKTQEILDETKRERTTIFSFKKSTKNRSSASHPPSFFKPLAKIEYGGFV</sequence>
<name>A0A8X6PBP2_NEPPI</name>
<evidence type="ECO:0000313" key="2">
    <source>
        <dbReference type="Proteomes" id="UP000887013"/>
    </source>
</evidence>
<protein>
    <submittedName>
        <fullName evidence="1">Uncharacterized protein</fullName>
    </submittedName>
</protein>
<keyword evidence="2" id="KW-1185">Reference proteome</keyword>
<dbReference type="AlphaFoldDB" id="A0A8X6PBP2"/>
<accession>A0A8X6PBP2</accession>
<proteinExistence type="predicted"/>
<reference evidence="1" key="1">
    <citation type="submission" date="2020-08" db="EMBL/GenBank/DDBJ databases">
        <title>Multicomponent nature underlies the extraordinary mechanical properties of spider dragline silk.</title>
        <authorList>
            <person name="Kono N."/>
            <person name="Nakamura H."/>
            <person name="Mori M."/>
            <person name="Yoshida Y."/>
            <person name="Ohtoshi R."/>
            <person name="Malay A.D."/>
            <person name="Moran D.A.P."/>
            <person name="Tomita M."/>
            <person name="Numata K."/>
            <person name="Arakawa K."/>
        </authorList>
    </citation>
    <scope>NUCLEOTIDE SEQUENCE</scope>
</reference>
<comment type="caution">
    <text evidence="1">The sequence shown here is derived from an EMBL/GenBank/DDBJ whole genome shotgun (WGS) entry which is preliminary data.</text>
</comment>
<organism evidence="1 2">
    <name type="scientific">Nephila pilipes</name>
    <name type="common">Giant wood spider</name>
    <name type="synonym">Nephila maculata</name>
    <dbReference type="NCBI Taxonomy" id="299642"/>
    <lineage>
        <taxon>Eukaryota</taxon>
        <taxon>Metazoa</taxon>
        <taxon>Ecdysozoa</taxon>
        <taxon>Arthropoda</taxon>
        <taxon>Chelicerata</taxon>
        <taxon>Arachnida</taxon>
        <taxon>Araneae</taxon>
        <taxon>Araneomorphae</taxon>
        <taxon>Entelegynae</taxon>
        <taxon>Araneoidea</taxon>
        <taxon>Nephilidae</taxon>
        <taxon>Nephila</taxon>
    </lineage>
</organism>
<dbReference type="EMBL" id="BMAW01019223">
    <property type="protein sequence ID" value="GFT62235.1"/>
    <property type="molecule type" value="Genomic_DNA"/>
</dbReference>
<evidence type="ECO:0000313" key="1">
    <source>
        <dbReference type="EMBL" id="GFT62235.1"/>
    </source>
</evidence>
<gene>
    <name evidence="1" type="ORF">NPIL_454551</name>
</gene>